<feature type="domain" description="PepSY" evidence="2">
    <location>
        <begin position="44"/>
        <end position="99"/>
    </location>
</feature>
<sequence length="102" mass="11205">MLKPLGFGLILATLATPCVAGPGGHDHDHDRARHARERGEVRPIEEILAATRAAVPGEIIGLELEREHGHWVYEIKVITQDGRLLEVMVDGADARVLGWELD</sequence>
<proteinExistence type="predicted"/>
<keyword evidence="1" id="KW-0732">Signal</keyword>
<name>A0A6P1DRK0_9GAMM</name>
<dbReference type="InterPro" id="IPR025711">
    <property type="entry name" value="PepSY"/>
</dbReference>
<comment type="caution">
    <text evidence="3">The sequence shown here is derived from an EMBL/GenBank/DDBJ whole genome shotgun (WGS) entry which is preliminary data.</text>
</comment>
<dbReference type="Proteomes" id="UP000471640">
    <property type="component" value="Unassembled WGS sequence"/>
</dbReference>
<feature type="chain" id="PRO_5026844174" evidence="1">
    <location>
        <begin position="21"/>
        <end position="102"/>
    </location>
</feature>
<evidence type="ECO:0000259" key="2">
    <source>
        <dbReference type="Pfam" id="PF03413"/>
    </source>
</evidence>
<evidence type="ECO:0000256" key="1">
    <source>
        <dbReference type="SAM" id="SignalP"/>
    </source>
</evidence>
<keyword evidence="4" id="KW-1185">Reference proteome</keyword>
<dbReference type="EMBL" id="JAAIJR010000022">
    <property type="protein sequence ID" value="NEX20170.1"/>
    <property type="molecule type" value="Genomic_DNA"/>
</dbReference>
<reference evidence="4" key="1">
    <citation type="journal article" date="2020" name="Microbiol. Resour. Announc.">
        <title>Draft Genome Sequences of Thiorhodococcus mannitoliphagus and Thiorhodococcus minor, Purple Sulfur Photosynthetic Bacteria in the Gammaproteobacterial Family Chromatiaceae.</title>
        <authorList>
            <person name="Aviles F.A."/>
            <person name="Meyer T.E."/>
            <person name="Kyndt J.A."/>
        </authorList>
    </citation>
    <scope>NUCLEOTIDE SEQUENCE [LARGE SCALE GENOMIC DNA]</scope>
    <source>
        <strain evidence="4">DSM 18266</strain>
    </source>
</reference>
<dbReference type="Gene3D" id="3.10.450.40">
    <property type="match status" value="1"/>
</dbReference>
<organism evidence="3 4">
    <name type="scientific">Thiorhodococcus mannitoliphagus</name>
    <dbReference type="NCBI Taxonomy" id="329406"/>
    <lineage>
        <taxon>Bacteria</taxon>
        <taxon>Pseudomonadati</taxon>
        <taxon>Pseudomonadota</taxon>
        <taxon>Gammaproteobacteria</taxon>
        <taxon>Chromatiales</taxon>
        <taxon>Chromatiaceae</taxon>
        <taxon>Thiorhodococcus</taxon>
    </lineage>
</organism>
<reference evidence="3 4" key="2">
    <citation type="submission" date="2020-02" db="EMBL/GenBank/DDBJ databases">
        <title>Genome sequences of Thiorhodococcus mannitoliphagus and Thiorhodococcus minor, purple sulfur photosynthetic bacteria in the gammaproteobacterial family, Chromatiaceae.</title>
        <authorList>
            <person name="Aviles F.A."/>
            <person name="Meyer T.E."/>
            <person name="Kyndt J.A."/>
        </authorList>
    </citation>
    <scope>NUCLEOTIDE SEQUENCE [LARGE SCALE GENOMIC DNA]</scope>
    <source>
        <strain evidence="3 4">DSM 18266</strain>
    </source>
</reference>
<protein>
    <submittedName>
        <fullName evidence="3">Peptidase M4</fullName>
    </submittedName>
</protein>
<gene>
    <name evidence="3" type="ORF">G3480_07555</name>
</gene>
<dbReference type="RefSeq" id="WP_164653237.1">
    <property type="nucleotide sequence ID" value="NZ_JAAIJR010000022.1"/>
</dbReference>
<feature type="signal peptide" evidence="1">
    <location>
        <begin position="1"/>
        <end position="20"/>
    </location>
</feature>
<evidence type="ECO:0000313" key="4">
    <source>
        <dbReference type="Proteomes" id="UP000471640"/>
    </source>
</evidence>
<evidence type="ECO:0000313" key="3">
    <source>
        <dbReference type="EMBL" id="NEX20170.1"/>
    </source>
</evidence>
<dbReference type="AlphaFoldDB" id="A0A6P1DRK0"/>
<dbReference type="Pfam" id="PF03413">
    <property type="entry name" value="PepSY"/>
    <property type="match status" value="1"/>
</dbReference>
<accession>A0A6P1DRK0</accession>